<feature type="binding site" evidence="6">
    <location>
        <position position="88"/>
    </location>
    <ligand>
        <name>Zn(2+)</name>
        <dbReference type="ChEBI" id="CHEBI:29105"/>
    </ligand>
</feature>
<keyword evidence="3 6" id="KW-0862">Zinc</keyword>
<gene>
    <name evidence="8" type="ORF">CUN51_07525</name>
</gene>
<comment type="function">
    <text evidence="7">Reversible hydration of carbon dioxide.</text>
</comment>
<dbReference type="InterPro" id="IPR015892">
    <property type="entry name" value="Carbonic_anhydrase_CS"/>
</dbReference>
<sequence>MSCRLYRFHALIIAESQLLCRGDAALPIVNIQESLPMTTPAAQALERLLAGNRRYVAMRQVHPRQTELHRQTLVEGQHPFAAILSCSDSRVPAEIIFDQGLGDLFIVRTAGHAVDALVLASLEYAVLALGVPLIMVLGHGQCGAVKAVLSDQAQAGHLPYLAARLRPALADLPPDALDQAIRQSAHATASSLAAESDILATACAEGRLTIAPAYYDLPTGAVSLL</sequence>
<dbReference type="PROSITE" id="PS00705">
    <property type="entry name" value="PROK_CO2_ANHYDRASE_2"/>
    <property type="match status" value="1"/>
</dbReference>
<dbReference type="PROSITE" id="PS00704">
    <property type="entry name" value="PROK_CO2_ANHYDRASE_1"/>
    <property type="match status" value="1"/>
</dbReference>
<comment type="similarity">
    <text evidence="1 7">Belongs to the beta-class carbonic anhydrase family.</text>
</comment>
<dbReference type="SMART" id="SM00947">
    <property type="entry name" value="Pro_CA"/>
    <property type="match status" value="1"/>
</dbReference>
<evidence type="ECO:0000256" key="3">
    <source>
        <dbReference type="ARBA" id="ARBA00022833"/>
    </source>
</evidence>
<dbReference type="CDD" id="cd03378">
    <property type="entry name" value="beta_CA_cladeC"/>
    <property type="match status" value="1"/>
</dbReference>
<evidence type="ECO:0000313" key="8">
    <source>
        <dbReference type="EMBL" id="PJF30494.1"/>
    </source>
</evidence>
<accession>A0A2M8NYX7</accession>
<reference evidence="8 9" key="1">
    <citation type="submission" date="2017-11" db="EMBL/GenBank/DDBJ databases">
        <title>Evolution of Phototrophy in the Chloroflexi Phylum Driven by Horizontal Gene Transfer.</title>
        <authorList>
            <person name="Ward L.M."/>
            <person name="Hemp J."/>
            <person name="Shih P.M."/>
            <person name="Mcglynn S.E."/>
            <person name="Fischer W."/>
        </authorList>
    </citation>
    <scope>NUCLEOTIDE SEQUENCE [LARGE SCALE GENOMIC DNA]</scope>
    <source>
        <strain evidence="8">CP2_2F</strain>
    </source>
</reference>
<dbReference type="GO" id="GO:0008270">
    <property type="term" value="F:zinc ion binding"/>
    <property type="evidence" value="ECO:0007669"/>
    <property type="project" value="UniProtKB-UniRule"/>
</dbReference>
<feature type="binding site" evidence="6">
    <location>
        <position position="142"/>
    </location>
    <ligand>
        <name>Zn(2+)</name>
        <dbReference type="ChEBI" id="CHEBI:29105"/>
    </ligand>
</feature>
<dbReference type="EC" id="4.2.1.1" evidence="2 7"/>
<dbReference type="PANTHER" id="PTHR11002">
    <property type="entry name" value="CARBONIC ANHYDRASE"/>
    <property type="match status" value="1"/>
</dbReference>
<evidence type="ECO:0000313" key="9">
    <source>
        <dbReference type="Proteomes" id="UP000228921"/>
    </source>
</evidence>
<protein>
    <recommendedName>
        <fullName evidence="2 7">Carbonic anhydrase</fullName>
        <ecNumber evidence="2 7">4.2.1.1</ecNumber>
    </recommendedName>
    <alternativeName>
        <fullName evidence="7">Carbonate dehydratase</fullName>
    </alternativeName>
</protein>
<feature type="binding site" evidence="6">
    <location>
        <position position="139"/>
    </location>
    <ligand>
        <name>Zn(2+)</name>
        <dbReference type="ChEBI" id="CHEBI:29105"/>
    </ligand>
</feature>
<dbReference type="Proteomes" id="UP000228921">
    <property type="component" value="Unassembled WGS sequence"/>
</dbReference>
<dbReference type="SUPFAM" id="SSF53056">
    <property type="entry name" value="beta-carbonic anhydrase, cab"/>
    <property type="match status" value="1"/>
</dbReference>
<evidence type="ECO:0000256" key="1">
    <source>
        <dbReference type="ARBA" id="ARBA00006217"/>
    </source>
</evidence>
<dbReference type="Gene3D" id="3.40.1050.10">
    <property type="entry name" value="Carbonic anhydrase"/>
    <property type="match status" value="1"/>
</dbReference>
<dbReference type="EMBL" id="PGTK01000009">
    <property type="protein sequence ID" value="PJF30494.1"/>
    <property type="molecule type" value="Genomic_DNA"/>
</dbReference>
<dbReference type="AlphaFoldDB" id="A0A2M8NYX7"/>
<dbReference type="GO" id="GO:0004089">
    <property type="term" value="F:carbonate dehydratase activity"/>
    <property type="evidence" value="ECO:0007669"/>
    <property type="project" value="UniProtKB-UniRule"/>
</dbReference>
<dbReference type="GO" id="GO:0015976">
    <property type="term" value="P:carbon utilization"/>
    <property type="evidence" value="ECO:0007669"/>
    <property type="project" value="InterPro"/>
</dbReference>
<proteinExistence type="inferred from homology"/>
<evidence type="ECO:0000256" key="5">
    <source>
        <dbReference type="ARBA" id="ARBA00048348"/>
    </source>
</evidence>
<dbReference type="PANTHER" id="PTHR11002:SF79">
    <property type="entry name" value="CARBONIC ANHYDRASE 2"/>
    <property type="match status" value="1"/>
</dbReference>
<keyword evidence="6" id="KW-0479">Metal-binding</keyword>
<dbReference type="Pfam" id="PF00484">
    <property type="entry name" value="Pro_CA"/>
    <property type="match status" value="1"/>
</dbReference>
<organism evidence="8 9">
    <name type="scientific">Candidatus Thermofonsia Clade 1 bacterium</name>
    <dbReference type="NCBI Taxonomy" id="2364210"/>
    <lineage>
        <taxon>Bacteria</taxon>
        <taxon>Bacillati</taxon>
        <taxon>Chloroflexota</taxon>
        <taxon>Candidatus Thermofontia</taxon>
        <taxon>Candidatus Thermofonsia Clade 1</taxon>
    </lineage>
</organism>
<evidence type="ECO:0000256" key="4">
    <source>
        <dbReference type="ARBA" id="ARBA00023239"/>
    </source>
</evidence>
<evidence type="ECO:0000256" key="6">
    <source>
        <dbReference type="PIRSR" id="PIRSR601765-1"/>
    </source>
</evidence>
<evidence type="ECO:0000256" key="7">
    <source>
        <dbReference type="RuleBase" id="RU003956"/>
    </source>
</evidence>
<keyword evidence="4 7" id="KW-0456">Lyase</keyword>
<evidence type="ECO:0000256" key="2">
    <source>
        <dbReference type="ARBA" id="ARBA00012925"/>
    </source>
</evidence>
<name>A0A2M8NYX7_9CHLR</name>
<comment type="catalytic activity">
    <reaction evidence="5 7">
        <text>hydrogencarbonate + H(+) = CO2 + H2O</text>
        <dbReference type="Rhea" id="RHEA:10748"/>
        <dbReference type="ChEBI" id="CHEBI:15377"/>
        <dbReference type="ChEBI" id="CHEBI:15378"/>
        <dbReference type="ChEBI" id="CHEBI:16526"/>
        <dbReference type="ChEBI" id="CHEBI:17544"/>
        <dbReference type="EC" id="4.2.1.1"/>
    </reaction>
</comment>
<comment type="caution">
    <text evidence="8">The sequence shown here is derived from an EMBL/GenBank/DDBJ whole genome shotgun (WGS) entry which is preliminary data.</text>
</comment>
<feature type="binding site" evidence="6">
    <location>
        <position position="86"/>
    </location>
    <ligand>
        <name>Zn(2+)</name>
        <dbReference type="ChEBI" id="CHEBI:29105"/>
    </ligand>
</feature>
<comment type="cofactor">
    <cofactor evidence="6">
        <name>Zn(2+)</name>
        <dbReference type="ChEBI" id="CHEBI:29105"/>
    </cofactor>
    <text evidence="6">Binds 1 zinc ion per subunit.</text>
</comment>
<dbReference type="InterPro" id="IPR036874">
    <property type="entry name" value="Carbonic_anhydrase_sf"/>
</dbReference>
<dbReference type="InterPro" id="IPR001765">
    <property type="entry name" value="Carbonic_anhydrase"/>
</dbReference>